<evidence type="ECO:0000256" key="3">
    <source>
        <dbReference type="ARBA" id="ARBA00022475"/>
    </source>
</evidence>
<evidence type="ECO:0000256" key="1">
    <source>
        <dbReference type="ARBA" id="ARBA00004651"/>
    </source>
</evidence>
<feature type="transmembrane region" description="Helical" evidence="7">
    <location>
        <begin position="168"/>
        <end position="187"/>
    </location>
</feature>
<feature type="transmembrane region" description="Helical" evidence="7">
    <location>
        <begin position="134"/>
        <end position="156"/>
    </location>
</feature>
<reference evidence="9" key="1">
    <citation type="journal article" date="2021" name="PeerJ">
        <title>Extensive microbial diversity within the chicken gut microbiome revealed by metagenomics and culture.</title>
        <authorList>
            <person name="Gilroy R."/>
            <person name="Ravi A."/>
            <person name="Getino M."/>
            <person name="Pursley I."/>
            <person name="Horton D.L."/>
            <person name="Alikhan N.F."/>
            <person name="Baker D."/>
            <person name="Gharbi K."/>
            <person name="Hall N."/>
            <person name="Watson M."/>
            <person name="Adriaenssens E.M."/>
            <person name="Foster-Nyarko E."/>
            <person name="Jarju S."/>
            <person name="Secka A."/>
            <person name="Antonio M."/>
            <person name="Oren A."/>
            <person name="Chaudhuri R.R."/>
            <person name="La Ragione R."/>
            <person name="Hildebrand F."/>
            <person name="Pallen M.J."/>
        </authorList>
    </citation>
    <scope>NUCLEOTIDE SEQUENCE</scope>
    <source>
        <strain evidence="9">ChiHjej12B11-1927</strain>
    </source>
</reference>
<feature type="transmembrane region" description="Helical" evidence="7">
    <location>
        <begin position="301"/>
        <end position="325"/>
    </location>
</feature>
<feature type="transmembrane region" description="Helical" evidence="7">
    <location>
        <begin position="193"/>
        <end position="214"/>
    </location>
</feature>
<evidence type="ECO:0000256" key="7">
    <source>
        <dbReference type="SAM" id="Phobius"/>
    </source>
</evidence>
<keyword evidence="9" id="KW-0808">Transferase</keyword>
<evidence type="ECO:0000259" key="8">
    <source>
        <dbReference type="Pfam" id="PF01757"/>
    </source>
</evidence>
<evidence type="ECO:0000256" key="5">
    <source>
        <dbReference type="ARBA" id="ARBA00022989"/>
    </source>
</evidence>
<dbReference type="InterPro" id="IPR002656">
    <property type="entry name" value="Acyl_transf_3_dom"/>
</dbReference>
<feature type="transmembrane region" description="Helical" evidence="7">
    <location>
        <begin position="44"/>
        <end position="63"/>
    </location>
</feature>
<gene>
    <name evidence="9" type="ORF">H9738_11360</name>
</gene>
<dbReference type="EMBL" id="DXFG01000251">
    <property type="protein sequence ID" value="HIX38445.1"/>
    <property type="molecule type" value="Genomic_DNA"/>
</dbReference>
<feature type="domain" description="Acyltransferase 3" evidence="8">
    <location>
        <begin position="6"/>
        <end position="347"/>
    </location>
</feature>
<keyword evidence="6 7" id="KW-0472">Membrane</keyword>
<accession>A0A9D1VN77</accession>
<dbReference type="PANTHER" id="PTHR40074:SF2">
    <property type="entry name" value="O-ACETYLTRANSFERASE WECH"/>
    <property type="match status" value="1"/>
</dbReference>
<reference evidence="9" key="2">
    <citation type="submission" date="2021-04" db="EMBL/GenBank/DDBJ databases">
        <authorList>
            <person name="Gilroy R."/>
        </authorList>
    </citation>
    <scope>NUCLEOTIDE SEQUENCE</scope>
    <source>
        <strain evidence="9">ChiHjej12B11-1927</strain>
    </source>
</reference>
<comment type="subcellular location">
    <subcellularLocation>
        <location evidence="1">Cell membrane</location>
        <topology evidence="1">Multi-pass membrane protein</topology>
    </subcellularLocation>
</comment>
<evidence type="ECO:0000313" key="9">
    <source>
        <dbReference type="EMBL" id="HIX38445.1"/>
    </source>
</evidence>
<evidence type="ECO:0000256" key="2">
    <source>
        <dbReference type="ARBA" id="ARBA00007400"/>
    </source>
</evidence>
<proteinExistence type="inferred from homology"/>
<feature type="transmembrane region" description="Helical" evidence="7">
    <location>
        <begin position="331"/>
        <end position="354"/>
    </location>
</feature>
<feature type="transmembrane region" description="Helical" evidence="7">
    <location>
        <begin position="7"/>
        <end position="24"/>
    </location>
</feature>
<evidence type="ECO:0000313" key="10">
    <source>
        <dbReference type="Proteomes" id="UP000824230"/>
    </source>
</evidence>
<evidence type="ECO:0000256" key="4">
    <source>
        <dbReference type="ARBA" id="ARBA00022692"/>
    </source>
</evidence>
<dbReference type="Pfam" id="PF01757">
    <property type="entry name" value="Acyl_transf_3"/>
    <property type="match status" value="1"/>
</dbReference>
<keyword evidence="4 7" id="KW-0812">Transmembrane</keyword>
<keyword evidence="3" id="KW-1003">Cell membrane</keyword>
<comment type="similarity">
    <text evidence="2">Belongs to the acyltransferase 3 family.</text>
</comment>
<feature type="transmembrane region" description="Helical" evidence="7">
    <location>
        <begin position="260"/>
        <end position="280"/>
    </location>
</feature>
<dbReference type="PANTHER" id="PTHR40074">
    <property type="entry name" value="O-ACETYLTRANSFERASE WECH"/>
    <property type="match status" value="1"/>
</dbReference>
<dbReference type="GO" id="GO:0009246">
    <property type="term" value="P:enterobacterial common antigen biosynthetic process"/>
    <property type="evidence" value="ECO:0007669"/>
    <property type="project" value="TreeGrafter"/>
</dbReference>
<feature type="transmembrane region" description="Helical" evidence="7">
    <location>
        <begin position="75"/>
        <end position="93"/>
    </location>
</feature>
<comment type="caution">
    <text evidence="9">The sequence shown here is derived from an EMBL/GenBank/DDBJ whole genome shotgun (WGS) entry which is preliminary data.</text>
</comment>
<sequence length="363" mass="42239">MQKRISQIDAMKLICAFFVVTIHIVTDYRIQDGVISEHVLLGESFLRCSVPVFFMCSGYFLFSKDHSIKKIYKKLLFSLVLPTLAAILFWFVFNDAIENQNTVLGCIKNIRPESFFQLFRGLLNWDYSMVKNGFYLWFMIALIKIYIAYPVIKLVCVDESGRNRIRRYVMLLLGISEILFPTIEGLTNNNLMLYGYSVFCDYSFLYIFLGYELYLFFSRNDIRRSWCLYGLGAYIGGSLLTYFATVFIDIPYDGMFNEMLFNYNSCFIFIAAVGFFMLFRNIKFENMKMNRVVSFLGQRTFALYLVHYMVIRAMACYGALGFMSLKLPRPVFYVGAAVLCYMLSLTVAVILHGCRMVMGKLLR</sequence>
<name>A0A9D1VN77_9FIRM</name>
<dbReference type="AlphaFoldDB" id="A0A9D1VN77"/>
<organism evidence="9 10">
    <name type="scientific">Candidatus Blautia pullistercoris</name>
    <dbReference type="NCBI Taxonomy" id="2838499"/>
    <lineage>
        <taxon>Bacteria</taxon>
        <taxon>Bacillati</taxon>
        <taxon>Bacillota</taxon>
        <taxon>Clostridia</taxon>
        <taxon>Lachnospirales</taxon>
        <taxon>Lachnospiraceae</taxon>
        <taxon>Blautia</taxon>
    </lineage>
</organism>
<dbReference type="Proteomes" id="UP000824230">
    <property type="component" value="Unassembled WGS sequence"/>
</dbReference>
<keyword evidence="5 7" id="KW-1133">Transmembrane helix</keyword>
<keyword evidence="9" id="KW-0012">Acyltransferase</keyword>
<evidence type="ECO:0000256" key="6">
    <source>
        <dbReference type="ARBA" id="ARBA00023136"/>
    </source>
</evidence>
<feature type="transmembrane region" description="Helical" evidence="7">
    <location>
        <begin position="226"/>
        <end position="248"/>
    </location>
</feature>
<protein>
    <submittedName>
        <fullName evidence="9">Acyltransferase</fullName>
    </submittedName>
</protein>
<dbReference type="GO" id="GO:0016413">
    <property type="term" value="F:O-acetyltransferase activity"/>
    <property type="evidence" value="ECO:0007669"/>
    <property type="project" value="TreeGrafter"/>
</dbReference>
<dbReference type="GO" id="GO:0005886">
    <property type="term" value="C:plasma membrane"/>
    <property type="evidence" value="ECO:0007669"/>
    <property type="project" value="UniProtKB-SubCell"/>
</dbReference>